<keyword evidence="2 7" id="KW-0812">Transmembrane</keyword>
<feature type="transmembrane region" description="Helical" evidence="7">
    <location>
        <begin position="62"/>
        <end position="81"/>
    </location>
</feature>
<evidence type="ECO:0000256" key="1">
    <source>
        <dbReference type="ARBA" id="ARBA00004651"/>
    </source>
</evidence>
<dbReference type="PATRIC" id="fig|1218507.3.peg.2046"/>
<dbReference type="Gene3D" id="1.20.1560.10">
    <property type="entry name" value="ABC transporter type 1, transmembrane domain"/>
    <property type="match status" value="1"/>
</dbReference>
<dbReference type="GO" id="GO:0005524">
    <property type="term" value="F:ATP binding"/>
    <property type="evidence" value="ECO:0007669"/>
    <property type="project" value="UniProtKB-KW"/>
</dbReference>
<evidence type="ECO:0000313" key="10">
    <source>
        <dbReference type="EMBL" id="KJY55325.1"/>
    </source>
</evidence>
<dbReference type="PROSITE" id="PS50893">
    <property type="entry name" value="ABC_TRANSPORTER_2"/>
    <property type="match status" value="1"/>
</dbReference>
<keyword evidence="6 7" id="KW-0472">Membrane</keyword>
<feature type="transmembrane region" description="Helical" evidence="7">
    <location>
        <begin position="20"/>
        <end position="41"/>
    </location>
</feature>
<dbReference type="STRING" id="1218507.JF74_18340"/>
<dbReference type="GO" id="GO:0015421">
    <property type="term" value="F:ABC-type oligopeptide transporter activity"/>
    <property type="evidence" value="ECO:0007669"/>
    <property type="project" value="TreeGrafter"/>
</dbReference>
<evidence type="ECO:0000313" key="11">
    <source>
        <dbReference type="Proteomes" id="UP000033531"/>
    </source>
</evidence>
<dbReference type="GO" id="GO:0016887">
    <property type="term" value="F:ATP hydrolysis activity"/>
    <property type="evidence" value="ECO:0007669"/>
    <property type="project" value="InterPro"/>
</dbReference>
<comment type="subcellular location">
    <subcellularLocation>
        <location evidence="1">Cell membrane</location>
        <topology evidence="1">Multi-pass membrane protein</topology>
    </subcellularLocation>
</comment>
<dbReference type="CDD" id="cd03228">
    <property type="entry name" value="ABCC_MRP_Like"/>
    <property type="match status" value="1"/>
</dbReference>
<organism evidence="10 11">
    <name type="scientific">Lactobacillus melliventris</name>
    <dbReference type="NCBI Taxonomy" id="1218507"/>
    <lineage>
        <taxon>Bacteria</taxon>
        <taxon>Bacillati</taxon>
        <taxon>Bacillota</taxon>
        <taxon>Bacilli</taxon>
        <taxon>Lactobacillales</taxon>
        <taxon>Lactobacillaceae</taxon>
        <taxon>Lactobacillus</taxon>
    </lineage>
</organism>
<dbReference type="EMBL" id="JXLI01000015">
    <property type="protein sequence ID" value="KJY55325.1"/>
    <property type="molecule type" value="Genomic_DNA"/>
</dbReference>
<dbReference type="InterPro" id="IPR036640">
    <property type="entry name" value="ABC1_TM_sf"/>
</dbReference>
<dbReference type="InterPro" id="IPR027417">
    <property type="entry name" value="P-loop_NTPase"/>
</dbReference>
<gene>
    <name evidence="10" type="ORF">JF74_18340</name>
</gene>
<keyword evidence="5 7" id="KW-1133">Transmembrane helix</keyword>
<dbReference type="PANTHER" id="PTHR43394">
    <property type="entry name" value="ATP-DEPENDENT PERMEASE MDL1, MITOCHONDRIAL"/>
    <property type="match status" value="1"/>
</dbReference>
<dbReference type="SMART" id="SM00382">
    <property type="entry name" value="AAA"/>
    <property type="match status" value="1"/>
</dbReference>
<dbReference type="InterPro" id="IPR011527">
    <property type="entry name" value="ABC1_TM_dom"/>
</dbReference>
<protein>
    <recommendedName>
        <fullName evidence="12">ABC transporter ATP-binding protein</fullName>
    </recommendedName>
</protein>
<evidence type="ECO:0000256" key="5">
    <source>
        <dbReference type="ARBA" id="ARBA00022989"/>
    </source>
</evidence>
<accession>A0A0F4L9L9</accession>
<evidence type="ECO:0000256" key="3">
    <source>
        <dbReference type="ARBA" id="ARBA00022741"/>
    </source>
</evidence>
<evidence type="ECO:0000259" key="9">
    <source>
        <dbReference type="PROSITE" id="PS50929"/>
    </source>
</evidence>
<evidence type="ECO:0000256" key="4">
    <source>
        <dbReference type="ARBA" id="ARBA00022840"/>
    </source>
</evidence>
<dbReference type="InterPro" id="IPR017871">
    <property type="entry name" value="ABC_transporter-like_CS"/>
</dbReference>
<dbReference type="InterPro" id="IPR003439">
    <property type="entry name" value="ABC_transporter-like_ATP-bd"/>
</dbReference>
<dbReference type="Proteomes" id="UP000033531">
    <property type="component" value="Unassembled WGS sequence"/>
</dbReference>
<sequence>MDDTITKFSLWTYIKRNSGMYVILAILYFGRNLAQTAASIFKGNALTALTQHSLKGFIVDTGLNLLSWGFFLIFFFCSSRYSAVIIKAVDNSIRNALAHIIGRQEYEDFNKHTEADYVSWFTNDINQINQDGFFSLEQTFSSALLGIIASVILFFYHPLLFVTTLVFAVIMILFPRLFKKKLEELSQKQSKQNEVLTSKITDVLEGFVNLLTLGQQKLLNKIVLAASDKTGQARVNYITEMSFSNSLINLISISAQTILTVESGYLAFHNQIPIGAILIVGSMSGNVFGSLTEISIDLTSIRAVQPIFDKYNKLANTQEKTGDKDVAPLTQQIAFSDLSFSYPNSDRPILTNVAGSIKRGERVAIVGPSGCGKSTLVKLIGGLLTGYQGSLTWDNNEYRELSLRSLHKQIAYIDQSAYIFDGSLRYNITLDREATEEELKTAIKRAGLEKFVADSASGLDTVLKHAGNNISGGQKQRIALARQLLGNPQVILADEITSAIDEKDGQKIEQSLLNLNDITLVYISHHLRPEIKKQFDQVIELGK</sequence>
<dbReference type="SUPFAM" id="SSF90123">
    <property type="entry name" value="ABC transporter transmembrane region"/>
    <property type="match status" value="1"/>
</dbReference>
<evidence type="ECO:0000259" key="8">
    <source>
        <dbReference type="PROSITE" id="PS50893"/>
    </source>
</evidence>
<dbReference type="InterPro" id="IPR039421">
    <property type="entry name" value="Type_1_exporter"/>
</dbReference>
<dbReference type="RefSeq" id="WP_052724678.1">
    <property type="nucleotide sequence ID" value="NZ_JBHTMT010000002.1"/>
</dbReference>
<evidence type="ECO:0000256" key="2">
    <source>
        <dbReference type="ARBA" id="ARBA00022692"/>
    </source>
</evidence>
<dbReference type="Pfam" id="PF00005">
    <property type="entry name" value="ABC_tran"/>
    <property type="match status" value="1"/>
</dbReference>
<feature type="domain" description="ABC transmembrane type-1" evidence="9">
    <location>
        <begin position="22"/>
        <end position="303"/>
    </location>
</feature>
<evidence type="ECO:0000256" key="7">
    <source>
        <dbReference type="SAM" id="Phobius"/>
    </source>
</evidence>
<dbReference type="InterPro" id="IPR003593">
    <property type="entry name" value="AAA+_ATPase"/>
</dbReference>
<dbReference type="HOGENOM" id="CLU_000604_84_3_9"/>
<dbReference type="GO" id="GO:0005886">
    <property type="term" value="C:plasma membrane"/>
    <property type="evidence" value="ECO:0007669"/>
    <property type="project" value="UniProtKB-SubCell"/>
</dbReference>
<evidence type="ECO:0000256" key="6">
    <source>
        <dbReference type="ARBA" id="ARBA00023136"/>
    </source>
</evidence>
<reference evidence="10 11" key="1">
    <citation type="submission" date="2015-01" db="EMBL/GenBank/DDBJ databases">
        <title>Comparative genomics of the lactic acid bacteria isolated from the honey bee gut.</title>
        <authorList>
            <person name="Ellegaard K.M."/>
            <person name="Tamarit D."/>
            <person name="Javelind E."/>
            <person name="Olofsson T."/>
            <person name="Andersson S.G."/>
            <person name="Vasquez A."/>
        </authorList>
    </citation>
    <scope>NUCLEOTIDE SEQUENCE [LARGE SCALE GENOMIC DNA]</scope>
    <source>
        <strain evidence="10 11">Hma8</strain>
    </source>
</reference>
<dbReference type="AlphaFoldDB" id="A0A0F4L9L9"/>
<dbReference type="Gene3D" id="3.40.50.300">
    <property type="entry name" value="P-loop containing nucleotide triphosphate hydrolases"/>
    <property type="match status" value="1"/>
</dbReference>
<feature type="domain" description="ABC transporter" evidence="8">
    <location>
        <begin position="333"/>
        <end position="543"/>
    </location>
</feature>
<dbReference type="OrthoDB" id="95687at2"/>
<name>A0A0F4L9L9_9LACO</name>
<comment type="caution">
    <text evidence="10">The sequence shown here is derived from an EMBL/GenBank/DDBJ whole genome shotgun (WGS) entry which is preliminary data.</text>
</comment>
<keyword evidence="3" id="KW-0547">Nucleotide-binding</keyword>
<proteinExistence type="predicted"/>
<dbReference type="SUPFAM" id="SSF52540">
    <property type="entry name" value="P-loop containing nucleoside triphosphate hydrolases"/>
    <property type="match status" value="1"/>
</dbReference>
<dbReference type="PROSITE" id="PS00211">
    <property type="entry name" value="ABC_TRANSPORTER_1"/>
    <property type="match status" value="1"/>
</dbReference>
<keyword evidence="4" id="KW-0067">ATP-binding</keyword>
<evidence type="ECO:0008006" key="12">
    <source>
        <dbReference type="Google" id="ProtNLM"/>
    </source>
</evidence>
<dbReference type="PROSITE" id="PS50929">
    <property type="entry name" value="ABC_TM1F"/>
    <property type="match status" value="1"/>
</dbReference>
<dbReference type="PANTHER" id="PTHR43394:SF1">
    <property type="entry name" value="ATP-BINDING CASSETTE SUB-FAMILY B MEMBER 10, MITOCHONDRIAL"/>
    <property type="match status" value="1"/>
</dbReference>
<feature type="transmembrane region" description="Helical" evidence="7">
    <location>
        <begin position="143"/>
        <end position="174"/>
    </location>
</feature>
<dbReference type="Pfam" id="PF00664">
    <property type="entry name" value="ABC_membrane"/>
    <property type="match status" value="1"/>
</dbReference>